<organism evidence="3 4">
    <name type="scientific">Futiania mangrovi</name>
    <dbReference type="NCBI Taxonomy" id="2959716"/>
    <lineage>
        <taxon>Bacteria</taxon>
        <taxon>Pseudomonadati</taxon>
        <taxon>Pseudomonadota</taxon>
        <taxon>Alphaproteobacteria</taxon>
        <taxon>Futianiales</taxon>
        <taxon>Futianiaceae</taxon>
        <taxon>Futiania</taxon>
    </lineage>
</organism>
<dbReference type="Gene3D" id="2.50.20.10">
    <property type="entry name" value="Lipoprotein localisation LolA/LolB/LppX"/>
    <property type="match status" value="1"/>
</dbReference>
<dbReference type="Proteomes" id="UP001055804">
    <property type="component" value="Unassembled WGS sequence"/>
</dbReference>
<name>A0A9J6P9D3_9PROT</name>
<evidence type="ECO:0000256" key="2">
    <source>
        <dbReference type="SAM" id="SignalP"/>
    </source>
</evidence>
<gene>
    <name evidence="3" type="ORF">NJQ99_08905</name>
</gene>
<evidence type="ECO:0000313" key="4">
    <source>
        <dbReference type="Proteomes" id="UP001055804"/>
    </source>
</evidence>
<dbReference type="CDD" id="cd16325">
    <property type="entry name" value="LolA"/>
    <property type="match status" value="1"/>
</dbReference>
<dbReference type="InterPro" id="IPR004564">
    <property type="entry name" value="OM_lipoprot_carrier_LolA-like"/>
</dbReference>
<keyword evidence="1 2" id="KW-0732">Signal</keyword>
<dbReference type="RefSeq" id="WP_269332479.1">
    <property type="nucleotide sequence ID" value="NZ_JAMZFT010000002.1"/>
</dbReference>
<protein>
    <submittedName>
        <fullName evidence="3">Outer membrane lipoprotein carrier protein LolA</fullName>
    </submittedName>
</protein>
<feature type="signal peptide" evidence="2">
    <location>
        <begin position="1"/>
        <end position="29"/>
    </location>
</feature>
<evidence type="ECO:0000313" key="3">
    <source>
        <dbReference type="EMBL" id="MCP1336524.1"/>
    </source>
</evidence>
<dbReference type="EMBL" id="JAMZFT010000002">
    <property type="protein sequence ID" value="MCP1336524.1"/>
    <property type="molecule type" value="Genomic_DNA"/>
</dbReference>
<dbReference type="AlphaFoldDB" id="A0A9J6P9D3"/>
<dbReference type="SUPFAM" id="SSF89392">
    <property type="entry name" value="Prokaryotic lipoproteins and lipoprotein localization factors"/>
    <property type="match status" value="1"/>
</dbReference>
<evidence type="ECO:0000256" key="1">
    <source>
        <dbReference type="ARBA" id="ARBA00022729"/>
    </source>
</evidence>
<comment type="caution">
    <text evidence="3">The sequence shown here is derived from an EMBL/GenBank/DDBJ whole genome shotgun (WGS) entry which is preliminary data.</text>
</comment>
<accession>A0A9J6P9D3</accession>
<keyword evidence="3" id="KW-0449">Lipoprotein</keyword>
<reference evidence="3" key="1">
    <citation type="submission" date="2022-06" db="EMBL/GenBank/DDBJ databases">
        <title>Isolation and Genomics of Futiania mangrovii gen. nov., sp. nov., a Rare and Metabolically-versatile member in the Class Alphaproteobacteria.</title>
        <authorList>
            <person name="Liu L."/>
            <person name="Huang W.-C."/>
            <person name="Pan J."/>
            <person name="Li J."/>
            <person name="Huang Y."/>
            <person name="Du H."/>
            <person name="Liu Y."/>
            <person name="Li M."/>
        </authorList>
    </citation>
    <scope>NUCLEOTIDE SEQUENCE</scope>
    <source>
        <strain evidence="3">FT118</strain>
    </source>
</reference>
<dbReference type="PANTHER" id="PTHR35869:SF1">
    <property type="entry name" value="OUTER-MEMBRANE LIPOPROTEIN CARRIER PROTEIN"/>
    <property type="match status" value="1"/>
</dbReference>
<dbReference type="Pfam" id="PF03548">
    <property type="entry name" value="LolA"/>
    <property type="match status" value="1"/>
</dbReference>
<feature type="chain" id="PRO_5039898646" evidence="2">
    <location>
        <begin position="30"/>
        <end position="212"/>
    </location>
</feature>
<sequence>MSIRHSLAATLAAAAAMLALLLAGPPAHSADLDAGDVRALDRISGWLNANPRLQAAFVQINPDGTIVDGTVYMWRPGRMRFEYRPPTPIRVIADGTWVVLEDMELDTQDRYPLSATPLSLLLDDEVDLKESALIEDVTRADGTIRVTARDRDNPDQGRIVIVFNEEPLALRQWIITDTQGQRTTVALKDVRTGMSLDPRLFVANDPLPQGPR</sequence>
<proteinExistence type="predicted"/>
<dbReference type="PANTHER" id="PTHR35869">
    <property type="entry name" value="OUTER-MEMBRANE LIPOPROTEIN CARRIER PROTEIN"/>
    <property type="match status" value="1"/>
</dbReference>
<dbReference type="InterPro" id="IPR029046">
    <property type="entry name" value="LolA/LolB/LppX"/>
</dbReference>
<keyword evidence="4" id="KW-1185">Reference proteome</keyword>